<evidence type="ECO:0000256" key="1">
    <source>
        <dbReference type="ARBA" id="ARBA00010609"/>
    </source>
</evidence>
<name>A0ABW6SN04_9ACTN</name>
<organism evidence="3 4">
    <name type="scientific">Microtetraspora malaysiensis</name>
    <dbReference type="NCBI Taxonomy" id="161358"/>
    <lineage>
        <taxon>Bacteria</taxon>
        <taxon>Bacillati</taxon>
        <taxon>Actinomycetota</taxon>
        <taxon>Actinomycetes</taxon>
        <taxon>Streptosporangiales</taxon>
        <taxon>Streptosporangiaceae</taxon>
        <taxon>Microtetraspora</taxon>
    </lineage>
</organism>
<reference evidence="3 4" key="1">
    <citation type="submission" date="2024-10" db="EMBL/GenBank/DDBJ databases">
        <title>The Natural Products Discovery Center: Release of the First 8490 Sequenced Strains for Exploring Actinobacteria Biosynthetic Diversity.</title>
        <authorList>
            <person name="Kalkreuter E."/>
            <person name="Kautsar S.A."/>
            <person name="Yang D."/>
            <person name="Bader C.D."/>
            <person name="Teijaro C.N."/>
            <person name="Fluegel L."/>
            <person name="Davis C.M."/>
            <person name="Simpson J.R."/>
            <person name="Lauterbach L."/>
            <person name="Steele A.D."/>
            <person name="Gui C."/>
            <person name="Meng S."/>
            <person name="Li G."/>
            <person name="Viehrig K."/>
            <person name="Ye F."/>
            <person name="Su P."/>
            <person name="Kiefer A.F."/>
            <person name="Nichols A."/>
            <person name="Cepeda A.J."/>
            <person name="Yan W."/>
            <person name="Fan B."/>
            <person name="Jiang Y."/>
            <person name="Adhikari A."/>
            <person name="Zheng C.-J."/>
            <person name="Schuster L."/>
            <person name="Cowan T.M."/>
            <person name="Smanski M.J."/>
            <person name="Chevrette M.G."/>
            <person name="De Carvalho L.P.S."/>
            <person name="Shen B."/>
        </authorList>
    </citation>
    <scope>NUCLEOTIDE SEQUENCE [LARGE SCALE GENOMIC DNA]</scope>
    <source>
        <strain evidence="3 4">NPDC002173</strain>
    </source>
</reference>
<comment type="similarity">
    <text evidence="1">Belongs to the multicopper oxidase family.</text>
</comment>
<dbReference type="PANTHER" id="PTHR48267">
    <property type="entry name" value="CUPREDOXIN SUPERFAMILY PROTEIN"/>
    <property type="match status" value="1"/>
</dbReference>
<dbReference type="InterPro" id="IPR011706">
    <property type="entry name" value="Cu-oxidase_C"/>
</dbReference>
<dbReference type="EMBL" id="JBIASD010000006">
    <property type="protein sequence ID" value="MFF3666273.1"/>
    <property type="molecule type" value="Genomic_DNA"/>
</dbReference>
<evidence type="ECO:0000259" key="2">
    <source>
        <dbReference type="Pfam" id="PF07731"/>
    </source>
</evidence>
<gene>
    <name evidence="3" type="ORF">ACFYXI_11820</name>
</gene>
<feature type="domain" description="Plastocyanin-like" evidence="2">
    <location>
        <begin position="459"/>
        <end position="606"/>
    </location>
</feature>
<comment type="caution">
    <text evidence="3">The sequence shown here is derived from an EMBL/GenBank/DDBJ whole genome shotgun (WGS) entry which is preliminary data.</text>
</comment>
<dbReference type="InterPro" id="IPR008972">
    <property type="entry name" value="Cupredoxin"/>
</dbReference>
<keyword evidence="4" id="KW-1185">Reference proteome</keyword>
<dbReference type="PROSITE" id="PS51318">
    <property type="entry name" value="TAT"/>
    <property type="match status" value="1"/>
</dbReference>
<dbReference type="CDD" id="cd13844">
    <property type="entry name" value="CuRO_1_BOD_CotA_like"/>
    <property type="match status" value="1"/>
</dbReference>
<evidence type="ECO:0000313" key="4">
    <source>
        <dbReference type="Proteomes" id="UP001602013"/>
    </source>
</evidence>
<evidence type="ECO:0000313" key="3">
    <source>
        <dbReference type="EMBL" id="MFF3666273.1"/>
    </source>
</evidence>
<sequence length="611" mass="67771">MLTRREFVCLAAVAAGAVATGSGVRGATATARGLRKYVDRLPRLPVAVPDRTVYPDADYYELTMRQRPWRFHTDLGATVAWGYWASAPSGGGGPAGLGCLGPILVARRHRPAVVRYRNDLPTTHLLHRSIDPTLWRQVPGSPPDPSGGRHMDDLPRGLTVWNVVHLHGGWNPPQSDGNPGAWFSPQGQHGPLYGSLPGAASNEAIYAYGNQQLGTMLWYHDHAMEITRLNNYAGLSGVYLIRDQDEEALGLPRGRFEIPLVLQDRTFNRDGSLFYPSKGVTPYHPVWSPEFFGDTPIVNGKAYPFLEVQPRRYRLRVLNGSNSRFYHLWFGDGRTRLPFWLIGLGGGLRGSALRLTELLMAPADRMDLVVDFASVPAGGGVTLMNDAPAPYPSGGGGPAIPEIMRFQVTEPLSGRDPTMPPEKLALPPFEPLRAGEGTRWRERVLTETTDRRDNPIHMQINGRFFYEPVDDFVRAGATEVWEYVNTTPDAHPMHVHLVQFHVYNRQRFRADAYKKDYARWLAAGRPADGKPVLAGYLVGGPLPPAPEEQGWRDSFVALPQMVNRIIAAYTPAPSIPGIAGTGTTYPADYIHHCHILEHEDNDMMRPWQLVG</sequence>
<protein>
    <submittedName>
        <fullName evidence="3">Multicopper oxidase family protein</fullName>
    </submittedName>
</protein>
<dbReference type="PANTHER" id="PTHR48267:SF1">
    <property type="entry name" value="BILIRUBIN OXIDASE"/>
    <property type="match status" value="1"/>
</dbReference>
<proteinExistence type="inferred from homology"/>
<dbReference type="InterPro" id="IPR006311">
    <property type="entry name" value="TAT_signal"/>
</dbReference>
<dbReference type="Gene3D" id="2.60.40.420">
    <property type="entry name" value="Cupredoxins - blue copper proteins"/>
    <property type="match status" value="3"/>
</dbReference>
<dbReference type="Pfam" id="PF07731">
    <property type="entry name" value="Cu-oxidase_2"/>
    <property type="match status" value="1"/>
</dbReference>
<dbReference type="CDD" id="cd13868">
    <property type="entry name" value="CuRO_2_CotA_like"/>
    <property type="match status" value="1"/>
</dbReference>
<dbReference type="RefSeq" id="WP_387410690.1">
    <property type="nucleotide sequence ID" value="NZ_JBIASD010000006.1"/>
</dbReference>
<accession>A0ABW6SN04</accession>
<dbReference type="InterPro" id="IPR045087">
    <property type="entry name" value="Cu-oxidase_fam"/>
</dbReference>
<dbReference type="SUPFAM" id="SSF49503">
    <property type="entry name" value="Cupredoxins"/>
    <property type="match status" value="3"/>
</dbReference>
<dbReference type="Proteomes" id="UP001602013">
    <property type="component" value="Unassembled WGS sequence"/>
</dbReference>